<reference evidence="6 7" key="1">
    <citation type="submission" date="2020-08" db="EMBL/GenBank/DDBJ databases">
        <title>Genomic Encyclopedia of Type Strains, Phase III (KMG-III): the genomes of soil and plant-associated and newly described type strains.</title>
        <authorList>
            <person name="Whitman W."/>
        </authorList>
    </citation>
    <scope>NUCLEOTIDE SEQUENCE [LARGE SCALE GENOMIC DNA]</scope>
    <source>
        <strain evidence="6 7">CECT 3313</strain>
    </source>
</reference>
<accession>A0A7W9PRW7</accession>
<dbReference type="RefSeq" id="WP_225817322.1">
    <property type="nucleotide sequence ID" value="NZ_BAAAWF010000094.1"/>
</dbReference>
<dbReference type="Pfam" id="PF03466">
    <property type="entry name" value="LysR_substrate"/>
    <property type="match status" value="1"/>
</dbReference>
<dbReference type="PANTHER" id="PTHR30346">
    <property type="entry name" value="TRANSCRIPTIONAL DUAL REGULATOR HCAR-RELATED"/>
    <property type="match status" value="1"/>
</dbReference>
<dbReference type="EMBL" id="JACHJK010000003">
    <property type="protein sequence ID" value="MBB5926544.1"/>
    <property type="molecule type" value="Genomic_DNA"/>
</dbReference>
<dbReference type="AlphaFoldDB" id="A0A7W9PRW7"/>
<organism evidence="6 7">
    <name type="scientific">Streptomyces echinatus</name>
    <dbReference type="NCBI Taxonomy" id="67293"/>
    <lineage>
        <taxon>Bacteria</taxon>
        <taxon>Bacillati</taxon>
        <taxon>Actinomycetota</taxon>
        <taxon>Actinomycetes</taxon>
        <taxon>Kitasatosporales</taxon>
        <taxon>Streptomycetaceae</taxon>
        <taxon>Streptomyces</taxon>
    </lineage>
</organism>
<gene>
    <name evidence="6" type="ORF">FHS34_002000</name>
</gene>
<dbReference type="SUPFAM" id="SSF53850">
    <property type="entry name" value="Periplasmic binding protein-like II"/>
    <property type="match status" value="1"/>
</dbReference>
<dbReference type="GO" id="GO:0003700">
    <property type="term" value="F:DNA-binding transcription factor activity"/>
    <property type="evidence" value="ECO:0007669"/>
    <property type="project" value="TreeGrafter"/>
</dbReference>
<evidence type="ECO:0000256" key="1">
    <source>
        <dbReference type="ARBA" id="ARBA00009437"/>
    </source>
</evidence>
<proteinExistence type="inferred from homology"/>
<dbReference type="GO" id="GO:0032993">
    <property type="term" value="C:protein-DNA complex"/>
    <property type="evidence" value="ECO:0007669"/>
    <property type="project" value="TreeGrafter"/>
</dbReference>
<keyword evidence="4" id="KW-0804">Transcription</keyword>
<protein>
    <submittedName>
        <fullName evidence="6">DNA-binding transcriptional LysR family regulator</fullName>
    </submittedName>
</protein>
<evidence type="ECO:0000256" key="2">
    <source>
        <dbReference type="ARBA" id="ARBA00023015"/>
    </source>
</evidence>
<evidence type="ECO:0000256" key="3">
    <source>
        <dbReference type="ARBA" id="ARBA00023125"/>
    </source>
</evidence>
<keyword evidence="3 6" id="KW-0238">DNA-binding</keyword>
<name>A0A7W9PRW7_9ACTN</name>
<dbReference type="Proteomes" id="UP000585836">
    <property type="component" value="Unassembled WGS sequence"/>
</dbReference>
<dbReference type="InterPro" id="IPR005119">
    <property type="entry name" value="LysR_subst-bd"/>
</dbReference>
<comment type="caution">
    <text evidence="6">The sequence shown here is derived from an EMBL/GenBank/DDBJ whole genome shotgun (WGS) entry which is preliminary data.</text>
</comment>
<comment type="similarity">
    <text evidence="1">Belongs to the LysR transcriptional regulatory family.</text>
</comment>
<evidence type="ECO:0000313" key="6">
    <source>
        <dbReference type="EMBL" id="MBB5926544.1"/>
    </source>
</evidence>
<keyword evidence="7" id="KW-1185">Reference proteome</keyword>
<sequence>MIRTRTTGLLRGRVSGATGHAFDIASFLADLHGVHPALEITLTEDSSERMQAALLAGELDLALLGPTEEVPPPGLSFQTVIDVPLAVLAAAGDPLFERADATSVSLAELRDRALICLPRGTGVRAALERACKRAGFPPRIAFEAAAPDVLVQLAARGWASRCCRAGRVRRGTGRPRAALLRADPPCEP</sequence>
<evidence type="ECO:0000259" key="5">
    <source>
        <dbReference type="Pfam" id="PF03466"/>
    </source>
</evidence>
<feature type="domain" description="LysR substrate-binding" evidence="5">
    <location>
        <begin position="25"/>
        <end position="165"/>
    </location>
</feature>
<dbReference type="PANTHER" id="PTHR30346:SF28">
    <property type="entry name" value="HTH-TYPE TRANSCRIPTIONAL REGULATOR CYNR"/>
    <property type="match status" value="1"/>
</dbReference>
<dbReference type="Gene3D" id="3.40.190.290">
    <property type="match status" value="1"/>
</dbReference>
<evidence type="ECO:0000313" key="7">
    <source>
        <dbReference type="Proteomes" id="UP000585836"/>
    </source>
</evidence>
<dbReference type="GO" id="GO:0003677">
    <property type="term" value="F:DNA binding"/>
    <property type="evidence" value="ECO:0007669"/>
    <property type="project" value="UniProtKB-KW"/>
</dbReference>
<keyword evidence="2" id="KW-0805">Transcription regulation</keyword>
<evidence type="ECO:0000256" key="4">
    <source>
        <dbReference type="ARBA" id="ARBA00023163"/>
    </source>
</evidence>